<accession>A0A7G9W8Y7</accession>
<protein>
    <submittedName>
        <fullName evidence="2">Sulfurtransferase TusA family protein</fullName>
    </submittedName>
</protein>
<feature type="domain" description="UPF0033" evidence="1">
    <location>
        <begin position="3"/>
        <end position="65"/>
    </location>
</feature>
<dbReference type="Pfam" id="PF01206">
    <property type="entry name" value="TusA"/>
    <property type="match status" value="1"/>
</dbReference>
<reference evidence="2 3" key="1">
    <citation type="submission" date="2020-07" db="EMBL/GenBank/DDBJ databases">
        <title>Alkalicella. sp. LB2 genome.</title>
        <authorList>
            <person name="Postec A."/>
            <person name="Quemeneur M."/>
        </authorList>
    </citation>
    <scope>NUCLEOTIDE SEQUENCE [LARGE SCALE GENOMIC DNA]</scope>
    <source>
        <strain evidence="2 3">LB2</strain>
    </source>
</reference>
<evidence type="ECO:0000259" key="1">
    <source>
        <dbReference type="Pfam" id="PF01206"/>
    </source>
</evidence>
<sequence>MRQLDARGLSCPEPLLMFRQEVQKGGKFELTVDTNVAKENIERFCQSKRTAYNVREHSGLYTFVVGE</sequence>
<dbReference type="RefSeq" id="WP_213165515.1">
    <property type="nucleotide sequence ID" value="NZ_CP058559.1"/>
</dbReference>
<gene>
    <name evidence="2" type="ORF">HYG86_10440</name>
</gene>
<keyword evidence="3" id="KW-1185">Reference proteome</keyword>
<dbReference type="Proteomes" id="UP000516160">
    <property type="component" value="Chromosome"/>
</dbReference>
<dbReference type="AlphaFoldDB" id="A0A7G9W8Y7"/>
<dbReference type="InterPro" id="IPR001455">
    <property type="entry name" value="TusA-like"/>
</dbReference>
<dbReference type="Gene3D" id="3.30.110.40">
    <property type="entry name" value="TusA-like domain"/>
    <property type="match status" value="1"/>
</dbReference>
<dbReference type="EMBL" id="CP058559">
    <property type="protein sequence ID" value="QNO15149.1"/>
    <property type="molecule type" value="Genomic_DNA"/>
</dbReference>
<proteinExistence type="predicted"/>
<dbReference type="SUPFAM" id="SSF64307">
    <property type="entry name" value="SirA-like"/>
    <property type="match status" value="1"/>
</dbReference>
<dbReference type="GO" id="GO:0016740">
    <property type="term" value="F:transferase activity"/>
    <property type="evidence" value="ECO:0007669"/>
    <property type="project" value="UniProtKB-KW"/>
</dbReference>
<organism evidence="2 3">
    <name type="scientific">Alkalicella caledoniensis</name>
    <dbReference type="NCBI Taxonomy" id="2731377"/>
    <lineage>
        <taxon>Bacteria</taxon>
        <taxon>Bacillati</taxon>
        <taxon>Bacillota</taxon>
        <taxon>Clostridia</taxon>
        <taxon>Eubacteriales</taxon>
        <taxon>Proteinivoracaceae</taxon>
        <taxon>Alkalicella</taxon>
    </lineage>
</organism>
<evidence type="ECO:0000313" key="3">
    <source>
        <dbReference type="Proteomes" id="UP000516160"/>
    </source>
</evidence>
<keyword evidence="2" id="KW-0808">Transferase</keyword>
<evidence type="ECO:0000313" key="2">
    <source>
        <dbReference type="EMBL" id="QNO15149.1"/>
    </source>
</evidence>
<dbReference type="KEGG" id="acae:HYG86_10440"/>
<dbReference type="InterPro" id="IPR036868">
    <property type="entry name" value="TusA-like_sf"/>
</dbReference>
<name>A0A7G9W8Y7_ALKCA</name>